<evidence type="ECO:0000256" key="8">
    <source>
        <dbReference type="PIRSR" id="PIRSR630616-1"/>
    </source>
</evidence>
<comment type="catalytic activity">
    <reaction evidence="7 11">
        <text>L-seryl-[protein] + ATP = O-phospho-L-seryl-[protein] + ADP + H(+)</text>
        <dbReference type="Rhea" id="RHEA:17989"/>
        <dbReference type="Rhea" id="RHEA-COMP:9863"/>
        <dbReference type="Rhea" id="RHEA-COMP:11604"/>
        <dbReference type="ChEBI" id="CHEBI:15378"/>
        <dbReference type="ChEBI" id="CHEBI:29999"/>
        <dbReference type="ChEBI" id="CHEBI:30616"/>
        <dbReference type="ChEBI" id="CHEBI:83421"/>
        <dbReference type="ChEBI" id="CHEBI:456216"/>
        <dbReference type="EC" id="2.7.11.1"/>
    </reaction>
</comment>
<sequence>METSPIRSSQRKSDILPSNFEPDKLKIIAGGVLQEEGNSMGCEKLNSSAKKWKLADFDIGRCLGKGSFGSVYLAREKVSRFIFSLKILYKSSFTSPDSMQQLCREIDIQFHLRHPNIVQLFSYFYDHKRIYLMFEYVPKGHLEDELKKFQYFTHIRAASYLYQLASAINYFHNKHIIHRDIKATNVLIGSKGEVKITDFGQSIHRPSSNRNKFVGTIEYIPPEIALCTEDNVSNTPYDQSVDIWSLGILTFFMLTGELPFAKFDLATTMKHIQTGQIVIPERIGSEASTIIRAMLQYDPKRRLNAEQLIAHRWVVNNSEKDLSRCQSALNDWEAIKLHHPTSKENTLSFSSCSISFNSSNSNN</sequence>
<dbReference type="InterPro" id="IPR008271">
    <property type="entry name" value="Ser/Thr_kinase_AS"/>
</dbReference>
<dbReference type="SUPFAM" id="SSF56112">
    <property type="entry name" value="Protein kinase-like (PK-like)"/>
    <property type="match status" value="1"/>
</dbReference>
<dbReference type="AlphaFoldDB" id="A0ABD2PZH3"/>
<dbReference type="Proteomes" id="UP001626550">
    <property type="component" value="Unassembled WGS sequence"/>
</dbReference>
<accession>A0ABD2PZH3</accession>
<feature type="binding site" evidence="9">
    <location>
        <position position="198"/>
    </location>
    <ligand>
        <name>ATP</name>
        <dbReference type="ChEBI" id="CHEBI:30616"/>
    </ligand>
</feature>
<dbReference type="EMBL" id="JBJKFK010001539">
    <property type="protein sequence ID" value="KAL3312818.1"/>
    <property type="molecule type" value="Genomic_DNA"/>
</dbReference>
<reference evidence="13 14" key="1">
    <citation type="submission" date="2024-11" db="EMBL/GenBank/DDBJ databases">
        <title>Adaptive evolution of stress response genes in parasites aligns with host niche diversity.</title>
        <authorList>
            <person name="Hahn C."/>
            <person name="Resl P."/>
        </authorList>
    </citation>
    <scope>NUCLEOTIDE SEQUENCE [LARGE SCALE GENOMIC DNA]</scope>
    <source>
        <strain evidence="13">EGGRZ-B1_66</strain>
        <tissue evidence="13">Body</tissue>
    </source>
</reference>
<comment type="caution">
    <text evidence="13">The sequence shown here is derived from an EMBL/GenBank/DDBJ whole genome shotgun (WGS) entry which is preliminary data.</text>
</comment>
<comment type="similarity">
    <text evidence="11">Belongs to the protein kinase superfamily. Ser/Thr protein kinase family. Aurora subfamily.</text>
</comment>
<evidence type="ECO:0000256" key="2">
    <source>
        <dbReference type="ARBA" id="ARBA00022679"/>
    </source>
</evidence>
<dbReference type="FunFam" id="1.10.510.10:FF:000235">
    <property type="entry name" value="Serine/threonine-protein kinase ark1"/>
    <property type="match status" value="1"/>
</dbReference>
<keyword evidence="4 11" id="KW-0418">Kinase</keyword>
<evidence type="ECO:0000313" key="13">
    <source>
        <dbReference type="EMBL" id="KAL3312818.1"/>
    </source>
</evidence>
<name>A0ABD2PZH3_9PLAT</name>
<evidence type="ECO:0000256" key="9">
    <source>
        <dbReference type="PIRSR" id="PIRSR630616-2"/>
    </source>
</evidence>
<organism evidence="13 14">
    <name type="scientific">Cichlidogyrus casuarinus</name>
    <dbReference type="NCBI Taxonomy" id="1844966"/>
    <lineage>
        <taxon>Eukaryota</taxon>
        <taxon>Metazoa</taxon>
        <taxon>Spiralia</taxon>
        <taxon>Lophotrochozoa</taxon>
        <taxon>Platyhelminthes</taxon>
        <taxon>Monogenea</taxon>
        <taxon>Monopisthocotylea</taxon>
        <taxon>Dactylogyridea</taxon>
        <taxon>Ancyrocephalidae</taxon>
        <taxon>Cichlidogyrus</taxon>
    </lineage>
</organism>
<dbReference type="GO" id="GO:0005524">
    <property type="term" value="F:ATP binding"/>
    <property type="evidence" value="ECO:0007669"/>
    <property type="project" value="UniProtKB-UniRule"/>
</dbReference>
<keyword evidence="1 11" id="KW-0723">Serine/threonine-protein kinase</keyword>
<evidence type="ECO:0000259" key="12">
    <source>
        <dbReference type="PROSITE" id="PS50011"/>
    </source>
</evidence>
<protein>
    <recommendedName>
        <fullName evidence="11">Aurora kinase</fullName>
        <ecNumber evidence="11">2.7.11.1</ecNumber>
    </recommendedName>
</protein>
<dbReference type="InterPro" id="IPR011009">
    <property type="entry name" value="Kinase-like_dom_sf"/>
</dbReference>
<keyword evidence="3 9" id="KW-0547">Nucleotide-binding</keyword>
<dbReference type="InterPro" id="IPR000719">
    <property type="entry name" value="Prot_kinase_dom"/>
</dbReference>
<evidence type="ECO:0000256" key="6">
    <source>
        <dbReference type="ARBA" id="ARBA00047899"/>
    </source>
</evidence>
<dbReference type="PROSITE" id="PS50011">
    <property type="entry name" value="PROTEIN_KINASE_DOM"/>
    <property type="match status" value="1"/>
</dbReference>
<feature type="active site" description="Proton acceptor" evidence="8">
    <location>
        <position position="180"/>
    </location>
</feature>
<dbReference type="InterPro" id="IPR030616">
    <property type="entry name" value="Aur-like"/>
</dbReference>
<dbReference type="PANTHER" id="PTHR24350">
    <property type="entry name" value="SERINE/THREONINE-PROTEIN KINASE IAL-RELATED"/>
    <property type="match status" value="1"/>
</dbReference>
<dbReference type="SMART" id="SM00220">
    <property type="entry name" value="S_TKc"/>
    <property type="match status" value="1"/>
</dbReference>
<dbReference type="PROSITE" id="PS00108">
    <property type="entry name" value="PROTEIN_KINASE_ST"/>
    <property type="match status" value="1"/>
</dbReference>
<comment type="catalytic activity">
    <reaction evidence="6 11">
        <text>L-threonyl-[protein] + ATP = O-phospho-L-threonyl-[protein] + ADP + H(+)</text>
        <dbReference type="Rhea" id="RHEA:46608"/>
        <dbReference type="Rhea" id="RHEA-COMP:11060"/>
        <dbReference type="Rhea" id="RHEA-COMP:11605"/>
        <dbReference type="ChEBI" id="CHEBI:15378"/>
        <dbReference type="ChEBI" id="CHEBI:30013"/>
        <dbReference type="ChEBI" id="CHEBI:30616"/>
        <dbReference type="ChEBI" id="CHEBI:61977"/>
        <dbReference type="ChEBI" id="CHEBI:456216"/>
        <dbReference type="EC" id="2.7.11.1"/>
    </reaction>
</comment>
<feature type="binding site" evidence="9">
    <location>
        <position position="86"/>
    </location>
    <ligand>
        <name>ATP</name>
        <dbReference type="ChEBI" id="CHEBI:30616"/>
    </ligand>
</feature>
<evidence type="ECO:0000313" key="14">
    <source>
        <dbReference type="Proteomes" id="UP001626550"/>
    </source>
</evidence>
<keyword evidence="5 9" id="KW-0067">ATP-binding</keyword>
<dbReference type="EC" id="2.7.11.1" evidence="11"/>
<evidence type="ECO:0000256" key="4">
    <source>
        <dbReference type="ARBA" id="ARBA00022777"/>
    </source>
</evidence>
<evidence type="ECO:0000256" key="7">
    <source>
        <dbReference type="ARBA" id="ARBA00048679"/>
    </source>
</evidence>
<keyword evidence="2 11" id="KW-0808">Transferase</keyword>
<feature type="domain" description="Protein kinase" evidence="12">
    <location>
        <begin position="57"/>
        <end position="314"/>
    </location>
</feature>
<dbReference type="FunFam" id="3.30.200.20:FF:000042">
    <property type="entry name" value="Aurora kinase A"/>
    <property type="match status" value="1"/>
</dbReference>
<feature type="cross-link" description="Glycyl lysine isopeptide (Lys-Gly) (interchain with G-Cter in SUMO2)" evidence="10">
    <location>
        <position position="182"/>
    </location>
</feature>
<gene>
    <name evidence="13" type="ORF">Ciccas_008584</name>
</gene>
<dbReference type="GO" id="GO:0004674">
    <property type="term" value="F:protein serine/threonine kinase activity"/>
    <property type="evidence" value="ECO:0007669"/>
    <property type="project" value="UniProtKB-KW"/>
</dbReference>
<proteinExistence type="inferred from homology"/>
<evidence type="ECO:0000256" key="11">
    <source>
        <dbReference type="RuleBase" id="RU367134"/>
    </source>
</evidence>
<evidence type="ECO:0000256" key="3">
    <source>
        <dbReference type="ARBA" id="ARBA00022741"/>
    </source>
</evidence>
<evidence type="ECO:0000256" key="5">
    <source>
        <dbReference type="ARBA" id="ARBA00022840"/>
    </source>
</evidence>
<keyword evidence="14" id="KW-1185">Reference proteome</keyword>
<dbReference type="Gene3D" id="1.10.510.10">
    <property type="entry name" value="Transferase(Phosphotransferase) domain 1"/>
    <property type="match status" value="1"/>
</dbReference>
<dbReference type="Pfam" id="PF00069">
    <property type="entry name" value="Pkinase"/>
    <property type="match status" value="1"/>
</dbReference>
<dbReference type="CDD" id="cd14007">
    <property type="entry name" value="STKc_Aurora"/>
    <property type="match status" value="1"/>
</dbReference>
<evidence type="ECO:0000256" key="10">
    <source>
        <dbReference type="PIRSR" id="PIRSR630616-3"/>
    </source>
</evidence>
<evidence type="ECO:0000256" key="1">
    <source>
        <dbReference type="ARBA" id="ARBA00022527"/>
    </source>
</evidence>